<dbReference type="CDD" id="cd00077">
    <property type="entry name" value="HDc"/>
    <property type="match status" value="1"/>
</dbReference>
<sequence length="296" mass="33575">MAHVINRQEPGPLLWATRLHCLEGHLEQWQLWTPGDTQLVVVSHSEMAHIEPSGQLVRWRLAAQPSAPVGLPTQGIAGMTGEAARQLWLFHLEQARSAAHGQMIEQLWQFYAGLPSGGVRQFVQGLLFDKPFIAAFYRGKASHHHHHDYEGGLLEHSVEVALTARMLCQQYQLDSRTADVAFLGGLLHDVGKLYLYYNNSSGEGICSSHEALNFMKLEPYLEPLMAREPRVFEALTACLSASVGKQQIQYMPETIVKMADRLSAEVYHWRRVFVGLPDFYWFHKSDEDARIYKRLG</sequence>
<protein>
    <submittedName>
        <fullName evidence="2">HDOD domain-containing protein</fullName>
    </submittedName>
</protein>
<evidence type="ECO:0000259" key="1">
    <source>
        <dbReference type="SMART" id="SM00471"/>
    </source>
</evidence>
<dbReference type="Proteomes" id="UP000463871">
    <property type="component" value="Chromosome"/>
</dbReference>
<evidence type="ECO:0000313" key="3">
    <source>
        <dbReference type="Proteomes" id="UP000463871"/>
    </source>
</evidence>
<dbReference type="NCBIfam" id="TIGR00277">
    <property type="entry name" value="HDIG"/>
    <property type="match status" value="1"/>
</dbReference>
<feature type="domain" description="HD/PDEase" evidence="1">
    <location>
        <begin position="149"/>
        <end position="247"/>
    </location>
</feature>
<dbReference type="InterPro" id="IPR003607">
    <property type="entry name" value="HD/PDEase_dom"/>
</dbReference>
<dbReference type="Gene3D" id="1.10.3210.10">
    <property type="entry name" value="Hypothetical protein af1432"/>
    <property type="match status" value="1"/>
</dbReference>
<reference evidence="2 3" key="1">
    <citation type="submission" date="2020-01" db="EMBL/GenBank/DDBJ databases">
        <title>Complete genome of Aeromonas media MC64.</title>
        <authorList>
            <person name="Cao G."/>
            <person name="Fu J."/>
            <person name="Zhong C."/>
        </authorList>
    </citation>
    <scope>NUCLEOTIDE SEQUENCE [LARGE SCALE GENOMIC DNA]</scope>
    <source>
        <strain evidence="2 3">MC64</strain>
    </source>
</reference>
<organism evidence="2 3">
    <name type="scientific">Aeromonas media</name>
    <dbReference type="NCBI Taxonomy" id="651"/>
    <lineage>
        <taxon>Bacteria</taxon>
        <taxon>Pseudomonadati</taxon>
        <taxon>Pseudomonadota</taxon>
        <taxon>Gammaproteobacteria</taxon>
        <taxon>Aeromonadales</taxon>
        <taxon>Aeromonadaceae</taxon>
        <taxon>Aeromonas</taxon>
    </lineage>
</organism>
<dbReference type="InterPro" id="IPR006675">
    <property type="entry name" value="HDIG_dom"/>
</dbReference>
<dbReference type="Pfam" id="PF08668">
    <property type="entry name" value="HDOD"/>
    <property type="match status" value="1"/>
</dbReference>
<dbReference type="EMBL" id="CP047962">
    <property type="protein sequence ID" value="QHQ51135.1"/>
    <property type="molecule type" value="Genomic_DNA"/>
</dbReference>
<proteinExistence type="predicted"/>
<name>A0AAE6VML0_AERME</name>
<accession>A0AAE6VML0</accession>
<dbReference type="SUPFAM" id="SSF109604">
    <property type="entry name" value="HD-domain/PDEase-like"/>
    <property type="match status" value="1"/>
</dbReference>
<dbReference type="SMART" id="SM00471">
    <property type="entry name" value="HDc"/>
    <property type="match status" value="1"/>
</dbReference>
<gene>
    <name evidence="2" type="ORF">GWI30_09715</name>
</gene>
<dbReference type="AlphaFoldDB" id="A0AAE6VML0"/>
<evidence type="ECO:0000313" key="2">
    <source>
        <dbReference type="EMBL" id="QHQ51135.1"/>
    </source>
</evidence>
<dbReference type="InterPro" id="IPR013976">
    <property type="entry name" value="HDOD"/>
</dbReference>